<reference evidence="3" key="1">
    <citation type="journal article" date="2019" name="Int. J. Syst. Evol. Microbiol.">
        <title>The Global Catalogue of Microorganisms (GCM) 10K type strain sequencing project: providing services to taxonomists for standard genome sequencing and annotation.</title>
        <authorList>
            <consortium name="The Broad Institute Genomics Platform"/>
            <consortium name="The Broad Institute Genome Sequencing Center for Infectious Disease"/>
            <person name="Wu L."/>
            <person name="Ma J."/>
        </authorList>
    </citation>
    <scope>NUCLEOTIDE SEQUENCE [LARGE SCALE GENOMIC DNA]</scope>
    <source>
        <strain evidence="3">JCM 17316</strain>
    </source>
</reference>
<comment type="caution">
    <text evidence="2">The sequence shown here is derived from an EMBL/GenBank/DDBJ whole genome shotgun (WGS) entry which is preliminary data.</text>
</comment>
<dbReference type="RefSeq" id="WP_345021635.1">
    <property type="nucleotide sequence ID" value="NZ_BAABDO010000037.1"/>
</dbReference>
<dbReference type="Proteomes" id="UP001500266">
    <property type="component" value="Unassembled WGS sequence"/>
</dbReference>
<dbReference type="PROSITE" id="PS51257">
    <property type="entry name" value="PROKAR_LIPOPROTEIN"/>
    <property type="match status" value="1"/>
</dbReference>
<sequence>MFRRWHQVTALALTAALITSSCGGKDPEGPTVAEAEKSLRAQVNAALGGAAPRNPKVTDPGGRDLPCEQGKVKRTYAVVAENKTSAALTPVEIKNRMVGSLSKLTEFTITEDNRATYDGEPSQIKIHNKVTRTWLRLSVPSRKKIEVHGATECLRRG</sequence>
<accession>A0ABP7YU96</accession>
<name>A0ABP7YU96_9ACTN</name>
<keyword evidence="3" id="KW-1185">Reference proteome</keyword>
<feature type="region of interest" description="Disordered" evidence="1">
    <location>
        <begin position="46"/>
        <end position="68"/>
    </location>
</feature>
<gene>
    <name evidence="2" type="ORF">GCM10022416_29320</name>
</gene>
<protein>
    <recommendedName>
        <fullName evidence="4">Lipoprotein</fullName>
    </recommendedName>
</protein>
<organism evidence="2 3">
    <name type="scientific">Actinomadura keratinilytica</name>
    <dbReference type="NCBI Taxonomy" id="547461"/>
    <lineage>
        <taxon>Bacteria</taxon>
        <taxon>Bacillati</taxon>
        <taxon>Actinomycetota</taxon>
        <taxon>Actinomycetes</taxon>
        <taxon>Streptosporangiales</taxon>
        <taxon>Thermomonosporaceae</taxon>
        <taxon>Actinomadura</taxon>
    </lineage>
</organism>
<evidence type="ECO:0008006" key="4">
    <source>
        <dbReference type="Google" id="ProtNLM"/>
    </source>
</evidence>
<proteinExistence type="predicted"/>
<evidence type="ECO:0000256" key="1">
    <source>
        <dbReference type="SAM" id="MobiDB-lite"/>
    </source>
</evidence>
<dbReference type="EMBL" id="BAABDO010000037">
    <property type="protein sequence ID" value="GAA4141389.1"/>
    <property type="molecule type" value="Genomic_DNA"/>
</dbReference>
<evidence type="ECO:0000313" key="3">
    <source>
        <dbReference type="Proteomes" id="UP001500266"/>
    </source>
</evidence>
<evidence type="ECO:0000313" key="2">
    <source>
        <dbReference type="EMBL" id="GAA4141389.1"/>
    </source>
</evidence>